<keyword evidence="6" id="KW-0175">Coiled coil</keyword>
<proteinExistence type="predicted"/>
<feature type="region of interest" description="Disordered" evidence="7">
    <location>
        <begin position="112"/>
        <end position="201"/>
    </location>
</feature>
<dbReference type="EMBL" id="BAABUK010000018">
    <property type="protein sequence ID" value="GAA5813662.1"/>
    <property type="molecule type" value="Genomic_DNA"/>
</dbReference>
<dbReference type="PANTHER" id="PTHR15180:SF1">
    <property type="entry name" value="GENERAL TRANSCRIPTION FACTOR 3C POLYPEPTIDE 1"/>
    <property type="match status" value="1"/>
</dbReference>
<dbReference type="InterPro" id="IPR046488">
    <property type="entry name" value="Sfc3/Tfc3_C"/>
</dbReference>
<evidence type="ECO:0000256" key="7">
    <source>
        <dbReference type="SAM" id="MobiDB-lite"/>
    </source>
</evidence>
<evidence type="ECO:0000256" key="1">
    <source>
        <dbReference type="ARBA" id="ARBA00004123"/>
    </source>
</evidence>
<dbReference type="PANTHER" id="PTHR15180">
    <property type="entry name" value="GENERAL TRANSCRIPTION FACTOR 3C POLYPEPTIDE 1"/>
    <property type="match status" value="1"/>
</dbReference>
<feature type="region of interest" description="Disordered" evidence="7">
    <location>
        <begin position="727"/>
        <end position="958"/>
    </location>
</feature>
<feature type="compositionally biased region" description="Polar residues" evidence="7">
    <location>
        <begin position="876"/>
        <end position="887"/>
    </location>
</feature>
<organism evidence="10 11">
    <name type="scientific">Mucor flavus</name>
    <dbReference type="NCBI Taxonomy" id="439312"/>
    <lineage>
        <taxon>Eukaryota</taxon>
        <taxon>Fungi</taxon>
        <taxon>Fungi incertae sedis</taxon>
        <taxon>Mucoromycota</taxon>
        <taxon>Mucoromycotina</taxon>
        <taxon>Mucoromycetes</taxon>
        <taxon>Mucorales</taxon>
        <taxon>Mucorineae</taxon>
        <taxon>Mucoraceae</taxon>
        <taxon>Mucor</taxon>
    </lineage>
</organism>
<dbReference type="Proteomes" id="UP001473302">
    <property type="component" value="Unassembled WGS sequence"/>
</dbReference>
<evidence type="ECO:0008006" key="12">
    <source>
        <dbReference type="Google" id="ProtNLM"/>
    </source>
</evidence>
<feature type="compositionally biased region" description="Basic and acidic residues" evidence="7">
    <location>
        <begin position="676"/>
        <end position="692"/>
    </location>
</feature>
<evidence type="ECO:0000256" key="4">
    <source>
        <dbReference type="ARBA" id="ARBA00023163"/>
    </source>
</evidence>
<dbReference type="InterPro" id="IPR044210">
    <property type="entry name" value="Tfc3-like"/>
</dbReference>
<sequence length="2263" mass="255442">MLDILLSRLREEIAIDGYSGSSIDSVWGYVETISRDIANDLGAKITPLVDDKYKSFIWNYLKLEKELEFYENVADMGQSNTNDPETMQVDTRVHEQPYDDLLKAYLDEPIIVPKKRKQPPKAKKKAPPKKKAKPKKAKAKKRSSVKSSAVNSDDDFDANVQSDESSSEESDFEQDESDEDSENSDAVVESEENDSEVETTIVKPVLNRLDDVSQLSYEQVKEQYGSRLYITGTYEFQQIQLYTGVPPGANLSPNLLIILQEILRARSRGLLQADITKIIGIDSRSTGHYCKSLEEKGAIVRNGVSTLKMRTNVCIHARFTAKKQSLDITDQEVESVPYNVNNKGETFSQLRLRNDLTDLIMESPDNAILSEDVLRALAFDNSRKSVRKWFNRTVDELCVKGYLKKTNFRENNKGRAQRCLHLVNLPEEKKSREELPMDEIIFPFRIRSIRSDVPIIPTLVDCSLESQVLHVLKAASDRGATQKEIGFALNTDEGRILYKIMEKMCELTDIGLQRYGAGRLLEFEGRQRRYRYYTYKTYKMLHEGIDLEIPPLPEQDMDESGLFEADYSVDAIRTAKGFRTYLNSTTSRIISVKGAGRKTDLPIKKGRPKKSAVDENGVAVPKSKYVRKVPLKSKATKTNKDTTPSASISSDPTFSIEFLPTGAAVANAPTSPTAKRSIEKESNEPSKKARHDADITIDVDANEAAVIGQPQSSTAPAEQASVVPPTILTSAPTDVPNKEAPTKKPRLFDIFSNTRKASINKSKAPATSKPVEATQTTRDPVSGEKDTISTENVATETNVASNETPASTALDNTSAISNETASSATSSVNIIPRESANTTCSDTDPKEAPNLSNTDQVPKQTSTTVIIDTDPKEALANTSIDTASNQAREPISGDTVSNKELTPTRVDKDPSTTPAINTEECITVEPISNQPPVAEGISQPSAVNHTKENNPKTSKNSAPRLFGIFKRVPKATEIKEGEPAVGTENENVAVTGTKTSTVTTEEPVSTFKEPTSIALTADASPMEFDQPGSVTADNTPIPPVSVEAPSTSTISKDTPEPIVLRGPRKSPLVFKSGSTHKTSVTAKQVNIYMETRLKVLLALLQDQPMWELSKDLKSAYIEKAEAKFGPIKYAVCNKTLWRSARILAERGEAKTDTLICPLWNGDTVERKILIRTDVDMNGEDYTRYKKRTIERRTMQVNRTPMMELENTPASIERLEDRIARLKEEMHALQESGRTVEAKILQERIDDLSNNAQTFRPIVNAKPVAWLIARVQFGWVHARMLRIKTMYLYVFKLVTSDEDIVGVDKVNRTIDTSAIVNNMTLGLMCQIIGILRPAGFIVEYTRNPDNMNLKYNELPMHVKGEVFSDKNAFRRRLRSLLAALEYFDLIKPNIYDYKKVDHQIYANLANNYVLCDKVPIKDRKRLGQPTIREHNMETASEVSNFWGDFQYNCTQGQVSIPPEELEPPPENSWIEELWRGMYHLPNWSHASVFTRQQRKILNSYVDKVNSQTPVANANACLKISKETNLSVQTVRRYYEKVEVALSRKDQDRKMKEYRKKFYPSRASRKKPNPIGGRRVINLSSTRAFKLTHRKMAGTFVQSEGSLSLEDNEKIHKDSKSKGFEINLDDLNNAPVISGPAGLVTVRQGRIKRSSWNSHEDDLIIYSYAIARQRANGYAVRWFPINAMFPSKPTSAARNRLGRLVADPKYAEQLENATKQWVRFYVEGIESGEIRDPDPTEVTNYDLLSYLAYFIKRLSEDGPDLQTPLLPSSVEALNECFNIGRNLIESNPYILDDLFFSKTTLVTQMNTLYSHALFARRSNNETFDNSDSAWEKENDIRERQRRLLTNFSMMCLFTPTEVFDPFYSYSIIGLYPQEVFFEALKILRDHGNLILAKQERAIPGTKYTVSAKFNGIMAGHLPENVFKQANRFDKFLDEETGKIRFSPEYADSGTMVCLFDIMSEQKVNLTMANKPKRMKAIKNQPIRSRLIDRGLGYFEIDIEKTEKESPYFAQVNFEEKKLQDVDQFPFNTSVENFLGKQDEHSKELLGRVINLLEAEKDNGLTIYQLKWKLKDDYDDQTILLAVSLLESSNPALIVSVGFNAARYVTAAHIDTWFIRTRDATMHSAKIKIEPKDVLYPRHPSKDVVRKEFISPNLWTDINGNVTQLVLNECKTSIVDFLLRKPGSSDGSIYRKYQSAFDRKNIHDVLDLLVKQNVVRRVQVHQLSDSKARTSIFAKPRTLKCTNKPVIASATQSFYWVQPHYYRSIV</sequence>
<feature type="compositionally biased region" description="Basic residues" evidence="7">
    <location>
        <begin position="113"/>
        <end position="144"/>
    </location>
</feature>
<dbReference type="Pfam" id="PF04182">
    <property type="entry name" value="B-block_TFIIIC"/>
    <property type="match status" value="1"/>
</dbReference>
<feature type="compositionally biased region" description="Polar residues" evidence="7">
    <location>
        <begin position="789"/>
        <end position="842"/>
    </location>
</feature>
<feature type="domain" description="Transcription factor tau subunit sfc3/Tfc3 C-terminal" evidence="9">
    <location>
        <begin position="1647"/>
        <end position="2004"/>
    </location>
</feature>
<feature type="coiled-coil region" evidence="6">
    <location>
        <begin position="1204"/>
        <end position="1238"/>
    </location>
</feature>
<feature type="compositionally biased region" description="Polar residues" evidence="7">
    <location>
        <begin position="751"/>
        <end position="761"/>
    </location>
</feature>
<evidence type="ECO:0000259" key="9">
    <source>
        <dbReference type="Pfam" id="PF20222"/>
    </source>
</evidence>
<feature type="compositionally biased region" description="Acidic residues" evidence="7">
    <location>
        <begin position="165"/>
        <end position="197"/>
    </location>
</feature>
<accession>A0ABP9Z3G3</accession>
<comment type="subcellular location">
    <subcellularLocation>
        <location evidence="1">Nucleus</location>
    </subcellularLocation>
</comment>
<evidence type="ECO:0000313" key="10">
    <source>
        <dbReference type="EMBL" id="GAA5813662.1"/>
    </source>
</evidence>
<evidence type="ECO:0000256" key="3">
    <source>
        <dbReference type="ARBA" id="ARBA00023125"/>
    </source>
</evidence>
<gene>
    <name evidence="10" type="ORF">MFLAVUS_007148</name>
</gene>
<keyword evidence="5" id="KW-0539">Nucleus</keyword>
<keyword evidence="11" id="KW-1185">Reference proteome</keyword>
<keyword evidence="3" id="KW-0238">DNA-binding</keyword>
<feature type="region of interest" description="Disordered" evidence="7">
    <location>
        <begin position="666"/>
        <end position="692"/>
    </location>
</feature>
<name>A0ABP9Z3G3_9FUNG</name>
<evidence type="ECO:0000256" key="6">
    <source>
        <dbReference type="SAM" id="Coils"/>
    </source>
</evidence>
<feature type="compositionally biased region" description="Polar residues" evidence="7">
    <location>
        <begin position="850"/>
        <end position="866"/>
    </location>
</feature>
<evidence type="ECO:0000256" key="2">
    <source>
        <dbReference type="ARBA" id="ARBA00022553"/>
    </source>
</evidence>
<dbReference type="Pfam" id="PF20222">
    <property type="entry name" value="DUF6581"/>
    <property type="match status" value="1"/>
</dbReference>
<keyword evidence="2" id="KW-0597">Phosphoprotein</keyword>
<evidence type="ECO:0000256" key="5">
    <source>
        <dbReference type="ARBA" id="ARBA00023242"/>
    </source>
</evidence>
<keyword evidence="4" id="KW-0804">Transcription</keyword>
<dbReference type="InterPro" id="IPR007309">
    <property type="entry name" value="TFIIIC_Bblock-bd"/>
</dbReference>
<reference evidence="10 11" key="1">
    <citation type="submission" date="2024-04" db="EMBL/GenBank/DDBJ databases">
        <title>genome sequences of Mucor flavus KT1a and Helicostylum pulchrum KT1b strains isolated from the surface of a dry-aged beef.</title>
        <authorList>
            <person name="Toyotome T."/>
            <person name="Hosono M."/>
            <person name="Torimaru M."/>
            <person name="Fukuda K."/>
            <person name="Mikami N."/>
        </authorList>
    </citation>
    <scope>NUCLEOTIDE SEQUENCE [LARGE SCALE GENOMIC DNA]</scope>
    <source>
        <strain evidence="10 11">KT1a</strain>
    </source>
</reference>
<feature type="domain" description="B-block binding subunit of TFIIIC" evidence="8">
    <location>
        <begin position="258"/>
        <end position="320"/>
    </location>
</feature>
<protein>
    <recommendedName>
        <fullName evidence="12">B-block binding subunit of TFIIIC domain-containing protein</fullName>
    </recommendedName>
</protein>
<feature type="region of interest" description="Disordered" evidence="7">
    <location>
        <begin position="630"/>
        <end position="653"/>
    </location>
</feature>
<comment type="caution">
    <text evidence="10">The sequence shown here is derived from an EMBL/GenBank/DDBJ whole genome shotgun (WGS) entry which is preliminary data.</text>
</comment>
<evidence type="ECO:0000259" key="8">
    <source>
        <dbReference type="Pfam" id="PF04182"/>
    </source>
</evidence>
<dbReference type="InterPro" id="IPR036390">
    <property type="entry name" value="WH_DNA-bd_sf"/>
</dbReference>
<dbReference type="SUPFAM" id="SSF46785">
    <property type="entry name" value="Winged helix' DNA-binding domain"/>
    <property type="match status" value="1"/>
</dbReference>
<feature type="compositionally biased region" description="Polar residues" evidence="7">
    <location>
        <begin position="641"/>
        <end position="653"/>
    </location>
</feature>
<evidence type="ECO:0000313" key="11">
    <source>
        <dbReference type="Proteomes" id="UP001473302"/>
    </source>
</evidence>